<evidence type="ECO:0000256" key="2">
    <source>
        <dbReference type="ARBA" id="ARBA00022741"/>
    </source>
</evidence>
<dbReference type="CDD" id="cd03230">
    <property type="entry name" value="ABC_DR_subfamily_A"/>
    <property type="match status" value="1"/>
</dbReference>
<proteinExistence type="predicted"/>
<dbReference type="PANTHER" id="PTHR42939:SF1">
    <property type="entry name" value="ABC TRANSPORTER ATP-BINDING PROTEIN ALBC-RELATED"/>
    <property type="match status" value="1"/>
</dbReference>
<dbReference type="SUPFAM" id="SSF52540">
    <property type="entry name" value="P-loop containing nucleoside triphosphate hydrolases"/>
    <property type="match status" value="1"/>
</dbReference>
<feature type="domain" description="ABC transporter" evidence="4">
    <location>
        <begin position="5"/>
        <end position="230"/>
    </location>
</feature>
<keyword evidence="3 5" id="KW-0067">ATP-binding</keyword>
<protein>
    <submittedName>
        <fullName evidence="5">ABC transporter ATP-binding protein</fullName>
    </submittedName>
</protein>
<sequence length="277" mass="31908">MKDMITIQNLTKTYGKHRGVEDVTFSVREGEIFGFLGPNGAGKSTTIRSMLGLIKYDQGEIRINGLDSVKDREKILADIGYMPSEAWFYPGMKIREILKYSAAVRKVDCTDEAEKLCDRLQVDVKRKINELSLGNRKKVSIICAMQHRPKLFVFDEPTSGLDPLMQNVFFELIQEYVNEGATCMLSTHVLSEVRNHCTRVAIMKEGKLVVTDTVDNLLSSRSKRIKMIRDGEKLDYIYKDNLNNLYKELEGHHIEDIIIEEPSIEEVFMHYYLKEEK</sequence>
<dbReference type="PANTHER" id="PTHR42939">
    <property type="entry name" value="ABC TRANSPORTER ATP-BINDING PROTEIN ALBC-RELATED"/>
    <property type="match status" value="1"/>
</dbReference>
<dbReference type="GO" id="GO:0005524">
    <property type="term" value="F:ATP binding"/>
    <property type="evidence" value="ECO:0007669"/>
    <property type="project" value="UniProtKB-KW"/>
</dbReference>
<dbReference type="RefSeq" id="WP_117854936.1">
    <property type="nucleotide sequence ID" value="NZ_JACOOT010000015.1"/>
</dbReference>
<dbReference type="PROSITE" id="PS50893">
    <property type="entry name" value="ABC_TRANSPORTER_2"/>
    <property type="match status" value="1"/>
</dbReference>
<dbReference type="AlphaFoldDB" id="A0A8I0ABR3"/>
<dbReference type="InterPro" id="IPR027417">
    <property type="entry name" value="P-loop_NTPase"/>
</dbReference>
<evidence type="ECO:0000313" key="6">
    <source>
        <dbReference type="Proteomes" id="UP000652847"/>
    </source>
</evidence>
<dbReference type="GO" id="GO:0016887">
    <property type="term" value="F:ATP hydrolysis activity"/>
    <property type="evidence" value="ECO:0007669"/>
    <property type="project" value="InterPro"/>
</dbReference>
<dbReference type="InterPro" id="IPR017871">
    <property type="entry name" value="ABC_transporter-like_CS"/>
</dbReference>
<keyword evidence="2" id="KW-0547">Nucleotide-binding</keyword>
<evidence type="ECO:0000256" key="3">
    <source>
        <dbReference type="ARBA" id="ARBA00022840"/>
    </source>
</evidence>
<dbReference type="Gene3D" id="3.40.50.300">
    <property type="entry name" value="P-loop containing nucleotide triphosphate hydrolases"/>
    <property type="match status" value="1"/>
</dbReference>
<dbReference type="InterPro" id="IPR003593">
    <property type="entry name" value="AAA+_ATPase"/>
</dbReference>
<dbReference type="Proteomes" id="UP000652847">
    <property type="component" value="Unassembled WGS sequence"/>
</dbReference>
<organism evidence="5 6">
    <name type="scientific">Blautia segnis</name>
    <dbReference type="NCBI Taxonomy" id="2763030"/>
    <lineage>
        <taxon>Bacteria</taxon>
        <taxon>Bacillati</taxon>
        <taxon>Bacillota</taxon>
        <taxon>Clostridia</taxon>
        <taxon>Lachnospirales</taxon>
        <taxon>Lachnospiraceae</taxon>
        <taxon>Blautia</taxon>
    </lineage>
</organism>
<keyword evidence="6" id="KW-1185">Reference proteome</keyword>
<accession>A0A8I0ABR3</accession>
<keyword evidence="1" id="KW-0813">Transport</keyword>
<dbReference type="EMBL" id="JACOOT010000015">
    <property type="protein sequence ID" value="MBC5650876.1"/>
    <property type="molecule type" value="Genomic_DNA"/>
</dbReference>
<dbReference type="InterPro" id="IPR051782">
    <property type="entry name" value="ABC_Transporter_VariousFunc"/>
</dbReference>
<comment type="caution">
    <text evidence="5">The sequence shown here is derived from an EMBL/GenBank/DDBJ whole genome shotgun (WGS) entry which is preliminary data.</text>
</comment>
<dbReference type="PROSITE" id="PS00211">
    <property type="entry name" value="ABC_TRANSPORTER_1"/>
    <property type="match status" value="1"/>
</dbReference>
<evidence type="ECO:0000313" key="5">
    <source>
        <dbReference type="EMBL" id="MBC5650876.1"/>
    </source>
</evidence>
<reference evidence="5 6" key="1">
    <citation type="submission" date="2020-08" db="EMBL/GenBank/DDBJ databases">
        <title>Genome public.</title>
        <authorList>
            <person name="Liu C."/>
            <person name="Sun Q."/>
        </authorList>
    </citation>
    <scope>NUCLEOTIDE SEQUENCE [LARGE SCALE GENOMIC DNA]</scope>
    <source>
        <strain evidence="5 6">BX17</strain>
    </source>
</reference>
<dbReference type="InterPro" id="IPR003439">
    <property type="entry name" value="ABC_transporter-like_ATP-bd"/>
</dbReference>
<dbReference type="Pfam" id="PF00005">
    <property type="entry name" value="ABC_tran"/>
    <property type="match status" value="1"/>
</dbReference>
<dbReference type="SMART" id="SM00382">
    <property type="entry name" value="AAA"/>
    <property type="match status" value="1"/>
</dbReference>
<evidence type="ECO:0000259" key="4">
    <source>
        <dbReference type="PROSITE" id="PS50893"/>
    </source>
</evidence>
<gene>
    <name evidence="5" type="ORF">H8S54_07090</name>
</gene>
<evidence type="ECO:0000256" key="1">
    <source>
        <dbReference type="ARBA" id="ARBA00022448"/>
    </source>
</evidence>
<name>A0A8I0ABR3_9FIRM</name>